<keyword evidence="2" id="KW-0808">Transferase</keyword>
<proteinExistence type="predicted"/>
<evidence type="ECO:0000259" key="1">
    <source>
        <dbReference type="Pfam" id="PF06094"/>
    </source>
</evidence>
<dbReference type="InterPro" id="IPR036568">
    <property type="entry name" value="GGCT-like_sf"/>
</dbReference>
<evidence type="ECO:0000313" key="3">
    <source>
        <dbReference type="Proteomes" id="UP000308705"/>
    </source>
</evidence>
<sequence length="128" mass="14257">MRRARRHGGPGGLRQDTAHWHTGRVIFLFSYGTLQLERVQLAQFGRRLEGRPDALPNHRLTTIKITGGTFPIVQRSPGEEVLGVIYQLSAEELAAADAYEGVEYARRLVTLKSGITAWVYLSNEAQPA</sequence>
<dbReference type="SUPFAM" id="SSF110857">
    <property type="entry name" value="Gamma-glutamyl cyclotransferase-like"/>
    <property type="match status" value="1"/>
</dbReference>
<reference evidence="2 3" key="1">
    <citation type="submission" date="2019-04" db="EMBL/GenBank/DDBJ databases">
        <title>Herbidospora sp. NEAU-GS14.nov., a novel actinomycete isolated from soil.</title>
        <authorList>
            <person name="Han L."/>
        </authorList>
    </citation>
    <scope>NUCLEOTIDE SEQUENCE [LARGE SCALE GENOMIC DNA]</scope>
    <source>
        <strain evidence="2 3">NEAU-GS14</strain>
    </source>
</reference>
<feature type="domain" description="Gamma-glutamylcyclotransferase AIG2-like" evidence="1">
    <location>
        <begin position="28"/>
        <end position="124"/>
    </location>
</feature>
<protein>
    <submittedName>
        <fullName evidence="2">Gamma-glutamylcyclotransferase</fullName>
    </submittedName>
</protein>
<comment type="caution">
    <text evidence="2">The sequence shown here is derived from an EMBL/GenBank/DDBJ whole genome shotgun (WGS) entry which is preliminary data.</text>
</comment>
<organism evidence="2 3">
    <name type="scientific">Herbidospora galbida</name>
    <dbReference type="NCBI Taxonomy" id="2575442"/>
    <lineage>
        <taxon>Bacteria</taxon>
        <taxon>Bacillati</taxon>
        <taxon>Actinomycetota</taxon>
        <taxon>Actinomycetes</taxon>
        <taxon>Streptosporangiales</taxon>
        <taxon>Streptosporangiaceae</taxon>
        <taxon>Herbidospora</taxon>
    </lineage>
</organism>
<dbReference type="AlphaFoldDB" id="A0A4U3MB06"/>
<accession>A0A4U3MB06</accession>
<name>A0A4U3MB06_9ACTN</name>
<evidence type="ECO:0000313" key="2">
    <source>
        <dbReference type="EMBL" id="TKK85820.1"/>
    </source>
</evidence>
<dbReference type="InterPro" id="IPR013024">
    <property type="entry name" value="GGCT-like"/>
</dbReference>
<keyword evidence="3" id="KW-1185">Reference proteome</keyword>
<dbReference type="GO" id="GO:0016740">
    <property type="term" value="F:transferase activity"/>
    <property type="evidence" value="ECO:0007669"/>
    <property type="project" value="UniProtKB-KW"/>
</dbReference>
<gene>
    <name evidence="2" type="ORF">FDA94_24400</name>
</gene>
<dbReference type="EMBL" id="SZQA01000025">
    <property type="protein sequence ID" value="TKK85820.1"/>
    <property type="molecule type" value="Genomic_DNA"/>
</dbReference>
<dbReference type="Pfam" id="PF06094">
    <property type="entry name" value="GGACT"/>
    <property type="match status" value="1"/>
</dbReference>
<dbReference type="OrthoDB" id="9798388at2"/>
<dbReference type="CDD" id="cd06661">
    <property type="entry name" value="GGCT_like"/>
    <property type="match status" value="1"/>
</dbReference>
<dbReference type="InterPro" id="IPR009288">
    <property type="entry name" value="AIG2-like_dom"/>
</dbReference>
<dbReference type="Gene3D" id="3.10.490.10">
    <property type="entry name" value="Gamma-glutamyl cyclotransferase-like"/>
    <property type="match status" value="1"/>
</dbReference>
<dbReference type="Proteomes" id="UP000308705">
    <property type="component" value="Unassembled WGS sequence"/>
</dbReference>